<dbReference type="InterPro" id="IPR015920">
    <property type="entry name" value="Cellobiose_DH-like_cyt"/>
</dbReference>
<dbReference type="PANTHER" id="PTHR47797:SF4">
    <property type="entry name" value="DOMON DOMAIN-CONTAINING PROTEIN"/>
    <property type="match status" value="1"/>
</dbReference>
<evidence type="ECO:0000313" key="13">
    <source>
        <dbReference type="Proteomes" id="UP001270362"/>
    </source>
</evidence>
<evidence type="ECO:0000259" key="11">
    <source>
        <dbReference type="SMART" id="SM00665"/>
    </source>
</evidence>
<keyword evidence="2" id="KW-0813">Transport</keyword>
<dbReference type="Gene3D" id="2.60.40.1210">
    <property type="entry name" value="Cellobiose dehydrogenase, cytochrome domain"/>
    <property type="match status" value="1"/>
</dbReference>
<keyword evidence="9" id="KW-0732">Signal</keyword>
<comment type="subcellular location">
    <subcellularLocation>
        <location evidence="1">Membrane</location>
    </subcellularLocation>
</comment>
<dbReference type="Proteomes" id="UP001270362">
    <property type="component" value="Unassembled WGS sequence"/>
</dbReference>
<evidence type="ECO:0000256" key="4">
    <source>
        <dbReference type="ARBA" id="ARBA00022982"/>
    </source>
</evidence>
<sequence>MKTSSGSLLAALSWASAVYSKTIQYCPSNANGLCYQIGVPSSSASSGSGNIYFQISAPTSYQWVALGTGSGMVGANIFLMYQDGLGNVTLSPRHASSYSTPSVDTSSTGPRLTLLGGSGVSSDGKTMVANIRCANCESWTGGGSISLTSSAGWIGAWKAGSSLATTGANAQISQHDDTTTFSLDMSQAAVNSDSNPFLQSSTSTSGGGSSGSGDDDTGSGSNSGNGVTVSDTGRSGGGAIAFHGIVLTLVFVILYPLGSLLMPLRGSWVLHGVWQGISFILMLVGFGIGLHEADERDELFKQSHTILGTVVVCLLLIQPVLGYLHHRHFVAHQRRGAVSYVHIWYGRVLMVMGVVAGGLGIELSGGKTPIIVAYSVVSAVVFVAYFIGKLWKTLSRKNRHSISSDKDGINMQTPVGRRSQEPPIGSSFQEPNRQREGRYV</sequence>
<dbReference type="SMART" id="SM00665">
    <property type="entry name" value="B561"/>
    <property type="match status" value="1"/>
</dbReference>
<dbReference type="Gene3D" id="1.20.120.1770">
    <property type="match status" value="1"/>
</dbReference>
<feature type="region of interest" description="Disordered" evidence="7">
    <location>
        <begin position="402"/>
        <end position="440"/>
    </location>
</feature>
<dbReference type="AlphaFoldDB" id="A0AAE0XJS5"/>
<keyword evidence="13" id="KW-1185">Reference proteome</keyword>
<evidence type="ECO:0008006" key="14">
    <source>
        <dbReference type="Google" id="ProtNLM"/>
    </source>
</evidence>
<dbReference type="GO" id="GO:0016020">
    <property type="term" value="C:membrane"/>
    <property type="evidence" value="ECO:0007669"/>
    <property type="project" value="UniProtKB-SubCell"/>
</dbReference>
<feature type="transmembrane region" description="Helical" evidence="8">
    <location>
        <begin position="303"/>
        <end position="324"/>
    </location>
</feature>
<evidence type="ECO:0000256" key="1">
    <source>
        <dbReference type="ARBA" id="ARBA00004370"/>
    </source>
</evidence>
<accession>A0AAE0XJS5</accession>
<dbReference type="Pfam" id="PF10348">
    <property type="entry name" value="DUF2427"/>
    <property type="match status" value="1"/>
</dbReference>
<evidence type="ECO:0000313" key="12">
    <source>
        <dbReference type="EMBL" id="KAK3694700.1"/>
    </source>
</evidence>
<evidence type="ECO:0000256" key="3">
    <source>
        <dbReference type="ARBA" id="ARBA00022692"/>
    </source>
</evidence>
<dbReference type="InterPro" id="IPR005018">
    <property type="entry name" value="DOMON_domain"/>
</dbReference>
<dbReference type="SMART" id="SM00664">
    <property type="entry name" value="DoH"/>
    <property type="match status" value="1"/>
</dbReference>
<feature type="compositionally biased region" description="Low complexity" evidence="7">
    <location>
        <begin position="218"/>
        <end position="230"/>
    </location>
</feature>
<reference evidence="12" key="1">
    <citation type="journal article" date="2023" name="Mol. Phylogenet. Evol.">
        <title>Genome-scale phylogeny and comparative genomics of the fungal order Sordariales.</title>
        <authorList>
            <person name="Hensen N."/>
            <person name="Bonometti L."/>
            <person name="Westerberg I."/>
            <person name="Brannstrom I.O."/>
            <person name="Guillou S."/>
            <person name="Cros-Aarteil S."/>
            <person name="Calhoun S."/>
            <person name="Haridas S."/>
            <person name="Kuo A."/>
            <person name="Mondo S."/>
            <person name="Pangilinan J."/>
            <person name="Riley R."/>
            <person name="LaButti K."/>
            <person name="Andreopoulos B."/>
            <person name="Lipzen A."/>
            <person name="Chen C."/>
            <person name="Yan M."/>
            <person name="Daum C."/>
            <person name="Ng V."/>
            <person name="Clum A."/>
            <person name="Steindorff A."/>
            <person name="Ohm R.A."/>
            <person name="Martin F."/>
            <person name="Silar P."/>
            <person name="Natvig D.O."/>
            <person name="Lalanne C."/>
            <person name="Gautier V."/>
            <person name="Ament-Velasquez S.L."/>
            <person name="Kruys A."/>
            <person name="Hutchinson M.I."/>
            <person name="Powell A.J."/>
            <person name="Barry K."/>
            <person name="Miller A.N."/>
            <person name="Grigoriev I.V."/>
            <person name="Debuchy R."/>
            <person name="Gladieux P."/>
            <person name="Hiltunen Thoren M."/>
            <person name="Johannesson H."/>
        </authorList>
    </citation>
    <scope>NUCLEOTIDE SEQUENCE</scope>
    <source>
        <strain evidence="12">CBS 314.62</strain>
    </source>
</reference>
<dbReference type="SUPFAM" id="SSF49344">
    <property type="entry name" value="CBD9-like"/>
    <property type="match status" value="1"/>
</dbReference>
<protein>
    <recommendedName>
        <fullName evidence="14">DOMON domain-containing protein</fullName>
    </recommendedName>
</protein>
<evidence type="ECO:0000256" key="2">
    <source>
        <dbReference type="ARBA" id="ARBA00022448"/>
    </source>
</evidence>
<evidence type="ECO:0000256" key="5">
    <source>
        <dbReference type="ARBA" id="ARBA00022989"/>
    </source>
</evidence>
<feature type="transmembrane region" description="Helical" evidence="8">
    <location>
        <begin position="371"/>
        <end position="391"/>
    </location>
</feature>
<feature type="domain" description="Cytochrome b561" evidence="11">
    <location>
        <begin position="242"/>
        <end position="361"/>
    </location>
</feature>
<feature type="transmembrane region" description="Helical" evidence="8">
    <location>
        <begin position="268"/>
        <end position="291"/>
    </location>
</feature>
<dbReference type="EMBL" id="JAULSO010000001">
    <property type="protein sequence ID" value="KAK3694700.1"/>
    <property type="molecule type" value="Genomic_DNA"/>
</dbReference>
<feature type="transmembrane region" description="Helical" evidence="8">
    <location>
        <begin position="344"/>
        <end position="365"/>
    </location>
</feature>
<proteinExistence type="predicted"/>
<dbReference type="InterPro" id="IPR018825">
    <property type="entry name" value="DUF2427"/>
</dbReference>
<feature type="transmembrane region" description="Helical" evidence="8">
    <location>
        <begin position="240"/>
        <end position="261"/>
    </location>
</feature>
<evidence type="ECO:0000256" key="8">
    <source>
        <dbReference type="SAM" id="Phobius"/>
    </source>
</evidence>
<evidence type="ECO:0000256" key="7">
    <source>
        <dbReference type="SAM" id="MobiDB-lite"/>
    </source>
</evidence>
<dbReference type="Pfam" id="PF16010">
    <property type="entry name" value="CDH-cyt"/>
    <property type="match status" value="1"/>
</dbReference>
<dbReference type="PANTHER" id="PTHR47797">
    <property type="entry name" value="DEHYDROGENASE, PUTATIVE (AFU_ORTHOLOGUE AFUA_8G05805)-RELATED"/>
    <property type="match status" value="1"/>
</dbReference>
<organism evidence="12 13">
    <name type="scientific">Podospora appendiculata</name>
    <dbReference type="NCBI Taxonomy" id="314037"/>
    <lineage>
        <taxon>Eukaryota</taxon>
        <taxon>Fungi</taxon>
        <taxon>Dikarya</taxon>
        <taxon>Ascomycota</taxon>
        <taxon>Pezizomycotina</taxon>
        <taxon>Sordariomycetes</taxon>
        <taxon>Sordariomycetidae</taxon>
        <taxon>Sordariales</taxon>
        <taxon>Podosporaceae</taxon>
        <taxon>Podospora</taxon>
    </lineage>
</organism>
<evidence type="ECO:0000256" key="6">
    <source>
        <dbReference type="ARBA" id="ARBA00023136"/>
    </source>
</evidence>
<keyword evidence="6 8" id="KW-0472">Membrane</keyword>
<keyword evidence="5 8" id="KW-1133">Transmembrane helix</keyword>
<dbReference type="CDD" id="cd09630">
    <property type="entry name" value="CDH_like_cytochrome"/>
    <property type="match status" value="1"/>
</dbReference>
<gene>
    <name evidence="12" type="ORF">B0T22DRAFT_79219</name>
</gene>
<dbReference type="CDD" id="cd08760">
    <property type="entry name" value="Cyt_b561_FRRS1_like"/>
    <property type="match status" value="1"/>
</dbReference>
<comment type="caution">
    <text evidence="12">The sequence shown here is derived from an EMBL/GenBank/DDBJ whole genome shotgun (WGS) entry which is preliminary data.</text>
</comment>
<name>A0AAE0XJS5_9PEZI</name>
<feature type="signal peptide" evidence="9">
    <location>
        <begin position="1"/>
        <end position="20"/>
    </location>
</feature>
<feature type="domain" description="DOMON" evidence="10">
    <location>
        <begin position="63"/>
        <end position="158"/>
    </location>
</feature>
<feature type="chain" id="PRO_5042140671" description="DOMON domain-containing protein" evidence="9">
    <location>
        <begin position="21"/>
        <end position="440"/>
    </location>
</feature>
<keyword evidence="4" id="KW-0249">Electron transport</keyword>
<keyword evidence="3 8" id="KW-0812">Transmembrane</keyword>
<feature type="region of interest" description="Disordered" evidence="7">
    <location>
        <begin position="192"/>
        <end position="230"/>
    </location>
</feature>
<reference evidence="12" key="2">
    <citation type="submission" date="2023-06" db="EMBL/GenBank/DDBJ databases">
        <authorList>
            <consortium name="Lawrence Berkeley National Laboratory"/>
            <person name="Haridas S."/>
            <person name="Hensen N."/>
            <person name="Bonometti L."/>
            <person name="Westerberg I."/>
            <person name="Brannstrom I.O."/>
            <person name="Guillou S."/>
            <person name="Cros-Aarteil S."/>
            <person name="Calhoun S."/>
            <person name="Kuo A."/>
            <person name="Mondo S."/>
            <person name="Pangilinan J."/>
            <person name="Riley R."/>
            <person name="Labutti K."/>
            <person name="Andreopoulos B."/>
            <person name="Lipzen A."/>
            <person name="Chen C."/>
            <person name="Yanf M."/>
            <person name="Daum C."/>
            <person name="Ng V."/>
            <person name="Clum A."/>
            <person name="Steindorff A."/>
            <person name="Ohm R."/>
            <person name="Martin F."/>
            <person name="Silar P."/>
            <person name="Natvig D."/>
            <person name="Lalanne C."/>
            <person name="Gautier V."/>
            <person name="Ament-Velasquez S.L."/>
            <person name="Kruys A."/>
            <person name="Hutchinson M.I."/>
            <person name="Powell A.J."/>
            <person name="Barry K."/>
            <person name="Miller A.N."/>
            <person name="Grigoriev I.V."/>
            <person name="Debuchy R."/>
            <person name="Gladieux P."/>
            <person name="Thoren M.H."/>
            <person name="Johannesson H."/>
        </authorList>
    </citation>
    <scope>NUCLEOTIDE SEQUENCE</scope>
    <source>
        <strain evidence="12">CBS 314.62</strain>
    </source>
</reference>
<dbReference type="InterPro" id="IPR006593">
    <property type="entry name" value="Cyt_b561/ferric_Rdtase_TM"/>
</dbReference>
<evidence type="ECO:0000259" key="10">
    <source>
        <dbReference type="SMART" id="SM00664"/>
    </source>
</evidence>
<evidence type="ECO:0000256" key="9">
    <source>
        <dbReference type="SAM" id="SignalP"/>
    </source>
</evidence>